<name>A0A150F530_9BACI</name>
<organism evidence="8 9">
    <name type="scientific">Bacillus nakamurai</name>
    <dbReference type="NCBI Taxonomy" id="1793963"/>
    <lineage>
        <taxon>Bacteria</taxon>
        <taxon>Bacillati</taxon>
        <taxon>Bacillota</taxon>
        <taxon>Bacilli</taxon>
        <taxon>Bacillales</taxon>
        <taxon>Bacillaceae</taxon>
        <taxon>Bacillus</taxon>
    </lineage>
</organism>
<dbReference type="InterPro" id="IPR011701">
    <property type="entry name" value="MFS"/>
</dbReference>
<feature type="transmembrane region" description="Helical" evidence="6">
    <location>
        <begin position="313"/>
        <end position="333"/>
    </location>
</feature>
<dbReference type="InterPro" id="IPR036259">
    <property type="entry name" value="MFS_trans_sf"/>
</dbReference>
<evidence type="ECO:0000259" key="7">
    <source>
        <dbReference type="PROSITE" id="PS50850"/>
    </source>
</evidence>
<feature type="transmembrane region" description="Helical" evidence="6">
    <location>
        <begin position="345"/>
        <end position="369"/>
    </location>
</feature>
<keyword evidence="2" id="KW-0813">Transport</keyword>
<dbReference type="PROSITE" id="PS50850">
    <property type="entry name" value="MFS"/>
    <property type="match status" value="1"/>
</dbReference>
<dbReference type="GO" id="GO:0005886">
    <property type="term" value="C:plasma membrane"/>
    <property type="evidence" value="ECO:0007669"/>
    <property type="project" value="UniProtKB-SubCell"/>
</dbReference>
<feature type="transmembrane region" description="Helical" evidence="6">
    <location>
        <begin position="141"/>
        <end position="166"/>
    </location>
</feature>
<feature type="transmembrane region" description="Helical" evidence="6">
    <location>
        <begin position="172"/>
        <end position="193"/>
    </location>
</feature>
<feature type="transmembrane region" description="Helical" evidence="6">
    <location>
        <begin position="111"/>
        <end position="129"/>
    </location>
</feature>
<feature type="transmembrane region" description="Helical" evidence="6">
    <location>
        <begin position="20"/>
        <end position="37"/>
    </location>
</feature>
<evidence type="ECO:0000313" key="8">
    <source>
        <dbReference type="EMBL" id="KXZ17455.1"/>
    </source>
</evidence>
<feature type="transmembrane region" description="Helical" evidence="6">
    <location>
        <begin position="375"/>
        <end position="396"/>
    </location>
</feature>
<keyword evidence="3 6" id="KW-0812">Transmembrane</keyword>
<dbReference type="InterPro" id="IPR020846">
    <property type="entry name" value="MFS_dom"/>
</dbReference>
<dbReference type="Pfam" id="PF07690">
    <property type="entry name" value="MFS_1"/>
    <property type="match status" value="1"/>
</dbReference>
<dbReference type="PANTHER" id="PTHR23523:SF2">
    <property type="entry name" value="2-NITROIMIDAZOLE TRANSPORTER"/>
    <property type="match status" value="1"/>
</dbReference>
<dbReference type="Proteomes" id="UP000075430">
    <property type="component" value="Unassembled WGS sequence"/>
</dbReference>
<evidence type="ECO:0000256" key="3">
    <source>
        <dbReference type="ARBA" id="ARBA00022692"/>
    </source>
</evidence>
<keyword evidence="9" id="KW-1185">Reference proteome</keyword>
<evidence type="ECO:0000256" key="1">
    <source>
        <dbReference type="ARBA" id="ARBA00004651"/>
    </source>
</evidence>
<feature type="transmembrane region" description="Helical" evidence="6">
    <location>
        <begin position="57"/>
        <end position="80"/>
    </location>
</feature>
<dbReference type="RefSeq" id="WP_061522403.1">
    <property type="nucleotide sequence ID" value="NZ_JARLZY010000021.1"/>
</dbReference>
<dbReference type="CDD" id="cd17339">
    <property type="entry name" value="MFS_NIMT_CynX_like"/>
    <property type="match status" value="1"/>
</dbReference>
<dbReference type="PANTHER" id="PTHR23523">
    <property type="match status" value="1"/>
</dbReference>
<gene>
    <name evidence="8" type="ORF">AXI58_19340</name>
</gene>
<evidence type="ECO:0000256" key="4">
    <source>
        <dbReference type="ARBA" id="ARBA00022989"/>
    </source>
</evidence>
<reference evidence="9" key="1">
    <citation type="submission" date="2016-02" db="EMBL/GenBank/DDBJ databases">
        <authorList>
            <person name="Dunlap C."/>
        </authorList>
    </citation>
    <scope>NUCLEOTIDE SEQUENCE [LARGE SCALE GENOMIC DNA]</scope>
    <source>
        <strain evidence="9">NRRL B-41092</strain>
    </source>
</reference>
<comment type="subcellular location">
    <subcellularLocation>
        <location evidence="1">Cell membrane</location>
        <topology evidence="1">Multi-pass membrane protein</topology>
    </subcellularLocation>
</comment>
<feature type="domain" description="Major facilitator superfamily (MFS) profile" evidence="7">
    <location>
        <begin position="18"/>
        <end position="401"/>
    </location>
</feature>
<feature type="transmembrane region" description="Helical" evidence="6">
    <location>
        <begin position="287"/>
        <end position="307"/>
    </location>
</feature>
<dbReference type="GO" id="GO:0022857">
    <property type="term" value="F:transmembrane transporter activity"/>
    <property type="evidence" value="ECO:0007669"/>
    <property type="project" value="InterPro"/>
</dbReference>
<dbReference type="Gene3D" id="1.20.1250.20">
    <property type="entry name" value="MFS general substrate transporter like domains"/>
    <property type="match status" value="2"/>
</dbReference>
<dbReference type="SUPFAM" id="SSF103473">
    <property type="entry name" value="MFS general substrate transporter"/>
    <property type="match status" value="1"/>
</dbReference>
<accession>A0A150F530</accession>
<dbReference type="InterPro" id="IPR052524">
    <property type="entry name" value="MFS_Cyanate_Porter"/>
</dbReference>
<feature type="transmembrane region" description="Helical" evidence="6">
    <location>
        <begin position="221"/>
        <end position="243"/>
    </location>
</feature>
<dbReference type="AlphaFoldDB" id="A0A150F530"/>
<sequence length="405" mass="42773">MNAEQVEHQEIKANQRKKMILLIIGVIFIGANLRAPLTSVGPLVASIRDSLGMSNAAAGTITTVPLLAFACLSPFVPLLSRRFGTELVLLSSLIVLTAGILLRSLAGIGTLFFGTVLLGLSIAVCNVLLPSLIKHRFSGNLGVMTGIYSVSMNLCGAIASGISVPIASLAGFGWKGALGCWGILSFIALIIWIPQMRGREIPAGALGAEGRSKNSLLRSPLAWKVTLFMGLQSLIFYTVIAWLPEILQQKGLSSSTAGWMLSLMQFSVLPITFIVPIIAAKMKNQRVLAGLTALCFLIGIAGVLIGSAALTPLWVIMIGIAGGCAFSLAMMFFSLRTQHVHEAAALSGMAQSFGYLLAAFGPLVFGLLHDVTHGWTIPLFMLIAVSVLILIFGLGAGKAEQITTK</sequence>
<protein>
    <submittedName>
        <fullName evidence="8">Transporter</fullName>
    </submittedName>
</protein>
<evidence type="ECO:0000256" key="5">
    <source>
        <dbReference type="ARBA" id="ARBA00023136"/>
    </source>
</evidence>
<dbReference type="OrthoDB" id="9797740at2"/>
<feature type="transmembrane region" description="Helical" evidence="6">
    <location>
        <begin position="263"/>
        <end position="280"/>
    </location>
</feature>
<keyword evidence="4 6" id="KW-1133">Transmembrane helix</keyword>
<keyword evidence="5 6" id="KW-0472">Membrane</keyword>
<comment type="caution">
    <text evidence="8">The sequence shown here is derived from an EMBL/GenBank/DDBJ whole genome shotgun (WGS) entry which is preliminary data.</text>
</comment>
<evidence type="ECO:0000313" key="9">
    <source>
        <dbReference type="Proteomes" id="UP000075430"/>
    </source>
</evidence>
<dbReference type="EMBL" id="LSBA01000021">
    <property type="protein sequence ID" value="KXZ17455.1"/>
    <property type="molecule type" value="Genomic_DNA"/>
</dbReference>
<feature type="transmembrane region" description="Helical" evidence="6">
    <location>
        <begin position="87"/>
        <end position="105"/>
    </location>
</feature>
<evidence type="ECO:0000256" key="6">
    <source>
        <dbReference type="SAM" id="Phobius"/>
    </source>
</evidence>
<dbReference type="STRING" id="1793963.AXI58_19340"/>
<proteinExistence type="predicted"/>
<evidence type="ECO:0000256" key="2">
    <source>
        <dbReference type="ARBA" id="ARBA00022448"/>
    </source>
</evidence>